<reference evidence="1 2" key="1">
    <citation type="submission" date="2019-08" db="EMBL/GenBank/DDBJ databases">
        <title>Whole genome of Aphis craccivora.</title>
        <authorList>
            <person name="Voronova N.V."/>
            <person name="Shulinski R.S."/>
            <person name="Bandarenka Y.V."/>
            <person name="Zhorov D.G."/>
            <person name="Warner D."/>
        </authorList>
    </citation>
    <scope>NUCLEOTIDE SEQUENCE [LARGE SCALE GENOMIC DNA]</scope>
    <source>
        <strain evidence="1">180601</strain>
        <tissue evidence="1">Whole Body</tissue>
    </source>
</reference>
<accession>A0A6G0VL87</accession>
<sequence length="196" mass="22535">MIPQFLSHATLIADTFNSYFISMGNHNNANSNKKQYHSVNNNSTQSLYLRMTTKKEINYTINNMKGDSAAGKDGITINIIKHIKESISDILEHIFNTILTFEDFKKLGVEIGRETKARCQEYFKAPCFIKKQSTFLKNAQHLTCASHLRVLYMRLAQDPIQKSSIKVIDFSFKFLGQLVATFILIIEDSKEKFIKR</sequence>
<dbReference type="OrthoDB" id="407509at2759"/>
<keyword evidence="1" id="KW-0808">Transferase</keyword>
<evidence type="ECO:0000313" key="1">
    <source>
        <dbReference type="EMBL" id="KAF0696550.1"/>
    </source>
</evidence>
<dbReference type="GO" id="GO:0003964">
    <property type="term" value="F:RNA-directed DNA polymerase activity"/>
    <property type="evidence" value="ECO:0007669"/>
    <property type="project" value="UniProtKB-KW"/>
</dbReference>
<keyword evidence="1" id="KW-0695">RNA-directed DNA polymerase</keyword>
<gene>
    <name evidence="1" type="ORF">FWK35_00029795</name>
</gene>
<keyword evidence="2" id="KW-1185">Reference proteome</keyword>
<evidence type="ECO:0000313" key="2">
    <source>
        <dbReference type="Proteomes" id="UP000478052"/>
    </source>
</evidence>
<proteinExistence type="predicted"/>
<dbReference type="EMBL" id="VUJU01015154">
    <property type="protein sequence ID" value="KAF0696550.1"/>
    <property type="molecule type" value="Genomic_DNA"/>
</dbReference>
<organism evidence="1 2">
    <name type="scientific">Aphis craccivora</name>
    <name type="common">Cowpea aphid</name>
    <dbReference type="NCBI Taxonomy" id="307492"/>
    <lineage>
        <taxon>Eukaryota</taxon>
        <taxon>Metazoa</taxon>
        <taxon>Ecdysozoa</taxon>
        <taxon>Arthropoda</taxon>
        <taxon>Hexapoda</taxon>
        <taxon>Insecta</taxon>
        <taxon>Pterygota</taxon>
        <taxon>Neoptera</taxon>
        <taxon>Paraneoptera</taxon>
        <taxon>Hemiptera</taxon>
        <taxon>Sternorrhyncha</taxon>
        <taxon>Aphidomorpha</taxon>
        <taxon>Aphidoidea</taxon>
        <taxon>Aphididae</taxon>
        <taxon>Aphidini</taxon>
        <taxon>Aphis</taxon>
        <taxon>Aphis</taxon>
    </lineage>
</organism>
<name>A0A6G0VL87_APHCR</name>
<dbReference type="AlphaFoldDB" id="A0A6G0VL87"/>
<dbReference type="Proteomes" id="UP000478052">
    <property type="component" value="Unassembled WGS sequence"/>
</dbReference>
<protein>
    <submittedName>
        <fullName evidence="1">RNA-directed DNA polymerase from mobile element jockey</fullName>
    </submittedName>
</protein>
<keyword evidence="1" id="KW-0548">Nucleotidyltransferase</keyword>
<comment type="caution">
    <text evidence="1">The sequence shown here is derived from an EMBL/GenBank/DDBJ whole genome shotgun (WGS) entry which is preliminary data.</text>
</comment>